<feature type="signal peptide" evidence="2">
    <location>
        <begin position="1"/>
        <end position="19"/>
    </location>
</feature>
<dbReference type="AlphaFoldDB" id="A0AAD4MQL0"/>
<proteinExistence type="predicted"/>
<evidence type="ECO:0000313" key="4">
    <source>
        <dbReference type="EMBL" id="KAI1701789.1"/>
    </source>
</evidence>
<dbReference type="PROSITE" id="PS50015">
    <property type="entry name" value="SAP_B"/>
    <property type="match status" value="1"/>
</dbReference>
<reference evidence="4" key="1">
    <citation type="submission" date="2022-01" db="EMBL/GenBank/DDBJ databases">
        <title>Genome Sequence Resource for Two Populations of Ditylenchus destructor, the Migratory Endoparasitic Phytonematode.</title>
        <authorList>
            <person name="Zhang H."/>
            <person name="Lin R."/>
            <person name="Xie B."/>
        </authorList>
    </citation>
    <scope>NUCLEOTIDE SEQUENCE</scope>
    <source>
        <strain evidence="4">BazhouSP</strain>
    </source>
</reference>
<evidence type="ECO:0000313" key="5">
    <source>
        <dbReference type="Proteomes" id="UP001201812"/>
    </source>
</evidence>
<evidence type="ECO:0000256" key="2">
    <source>
        <dbReference type="SAM" id="SignalP"/>
    </source>
</evidence>
<keyword evidence="2" id="KW-0732">Signal</keyword>
<dbReference type="InterPro" id="IPR008139">
    <property type="entry name" value="SaposinB_dom"/>
</dbReference>
<organism evidence="4 5">
    <name type="scientific">Ditylenchus destructor</name>
    <dbReference type="NCBI Taxonomy" id="166010"/>
    <lineage>
        <taxon>Eukaryota</taxon>
        <taxon>Metazoa</taxon>
        <taxon>Ecdysozoa</taxon>
        <taxon>Nematoda</taxon>
        <taxon>Chromadorea</taxon>
        <taxon>Rhabditida</taxon>
        <taxon>Tylenchina</taxon>
        <taxon>Tylenchomorpha</taxon>
        <taxon>Sphaerularioidea</taxon>
        <taxon>Anguinidae</taxon>
        <taxon>Anguininae</taxon>
        <taxon>Ditylenchus</taxon>
    </lineage>
</organism>
<accession>A0AAD4MQL0</accession>
<protein>
    <recommendedName>
        <fullName evidence="3">Saposin B-type domain-containing protein</fullName>
    </recommendedName>
</protein>
<comment type="caution">
    <text evidence="4">The sequence shown here is derived from an EMBL/GenBank/DDBJ whole genome shotgun (WGS) entry which is preliminary data.</text>
</comment>
<dbReference type="EMBL" id="JAKKPZ010000111">
    <property type="protein sequence ID" value="KAI1701789.1"/>
    <property type="molecule type" value="Genomic_DNA"/>
</dbReference>
<evidence type="ECO:0000256" key="1">
    <source>
        <dbReference type="ARBA" id="ARBA00023157"/>
    </source>
</evidence>
<feature type="chain" id="PRO_5042232939" description="Saposin B-type domain-containing protein" evidence="2">
    <location>
        <begin position="20"/>
        <end position="122"/>
    </location>
</feature>
<name>A0AAD4MQL0_9BILA</name>
<keyword evidence="5" id="KW-1185">Reference proteome</keyword>
<feature type="domain" description="Saposin B-type" evidence="3">
    <location>
        <begin position="28"/>
        <end position="117"/>
    </location>
</feature>
<gene>
    <name evidence="4" type="ORF">DdX_15887</name>
</gene>
<dbReference type="Proteomes" id="UP001201812">
    <property type="component" value="Unassembled WGS sequence"/>
</dbReference>
<evidence type="ECO:0000259" key="3">
    <source>
        <dbReference type="PROSITE" id="PS50015"/>
    </source>
</evidence>
<sequence length="122" mass="13422">MSSRCIFLLIGLFVVVLDCKSIETINEQPIMCSLCYETSKWVCDSVTGGATITSTQVLKILSKKLVEECERLNINIPDLSCADAVTLIMETVIPGLVNGKLLPEFCHKLHPKCTTTIECNAE</sequence>
<keyword evidence="1" id="KW-1015">Disulfide bond</keyword>